<dbReference type="KEGG" id="tpx:Turpa_1080"/>
<dbReference type="PANTHER" id="PTHR30289:SF8">
    <property type="entry name" value="YHYH DOMAIN-CONTAINING PROTEIN"/>
    <property type="match status" value="1"/>
</dbReference>
<dbReference type="HOGENOM" id="CLU_054391_0_0_12"/>
<keyword evidence="2" id="KW-0732">Signal</keyword>
<dbReference type="Pfam" id="PF14240">
    <property type="entry name" value="YHYH"/>
    <property type="match status" value="1"/>
</dbReference>
<evidence type="ECO:0000259" key="3">
    <source>
        <dbReference type="Pfam" id="PF14240"/>
    </source>
</evidence>
<evidence type="ECO:0000256" key="1">
    <source>
        <dbReference type="SAM" id="MobiDB-lite"/>
    </source>
</evidence>
<evidence type="ECO:0000313" key="4">
    <source>
        <dbReference type="EMBL" id="AFM11729.1"/>
    </source>
</evidence>
<protein>
    <recommendedName>
        <fullName evidence="3">YHYH domain-containing protein</fullName>
    </recommendedName>
</protein>
<evidence type="ECO:0000313" key="5">
    <source>
        <dbReference type="Proteomes" id="UP000006048"/>
    </source>
</evidence>
<keyword evidence="5" id="KW-1185">Reference proteome</keyword>
<feature type="chain" id="PRO_5003685822" description="YHYH domain-containing protein" evidence="2">
    <location>
        <begin position="22"/>
        <end position="418"/>
    </location>
</feature>
<dbReference type="STRING" id="869212.Turpa_1080"/>
<dbReference type="PATRIC" id="fig|869212.3.peg.1061"/>
<dbReference type="InterPro" id="IPR026876">
    <property type="entry name" value="Fn3_assoc_repeat"/>
</dbReference>
<feature type="domain" description="YHYH" evidence="3">
    <location>
        <begin position="236"/>
        <end position="406"/>
    </location>
</feature>
<dbReference type="PROSITE" id="PS51257">
    <property type="entry name" value="PROKAR_LIPOPROTEIN"/>
    <property type="match status" value="1"/>
</dbReference>
<name>I4B372_TURPD</name>
<dbReference type="Proteomes" id="UP000006048">
    <property type="component" value="Chromosome"/>
</dbReference>
<dbReference type="InterPro" id="IPR025924">
    <property type="entry name" value="YHYH_dom"/>
</dbReference>
<evidence type="ECO:0000256" key="2">
    <source>
        <dbReference type="SAM" id="SignalP"/>
    </source>
</evidence>
<dbReference type="EMBL" id="CP002959">
    <property type="protein sequence ID" value="AFM11729.1"/>
    <property type="molecule type" value="Genomic_DNA"/>
</dbReference>
<proteinExistence type="predicted"/>
<sequence length="418" mass="42409">MKTTILAITAMAILAISGCSSSDSTATTNTTTTSTTTTTTSTPTYTPSVSAFSTAGPHNITISTTTSGAAICYSTSATPVCNAAKTGCTTGTLYSAAVSVSNATNLRAIACKSGNNDSSVKTVTYSMSQTYGTLSASVTPTSATLGATCIDSVNTTMDAALPAAIRDNFKCQTAYVNGANNVFKSVNMPNHVSFYYCSLISAGACAVDKRNATLWAALPSGNTSAGTNTIFVQNLEFTIPATPTLKTGTLTGTQNGYVAVGVTVNGLAIFNNAAAPPDTLAAEAATFDGFDGHPQNAGVYHHHAGVRKVGASGTDNNDANLIGIALDGYLIYGKKCDNATATTADDITLTASTGTSDGSAAGITGASATTLDQLHGHTTTTRHLGTATYHYHMALDPTATIDTLLGSYFRGVAGTITN</sequence>
<reference evidence="4 5" key="1">
    <citation type="submission" date="2012-06" db="EMBL/GenBank/DDBJ databases">
        <title>The complete chromosome of genome of Turneriella parva DSM 21527.</title>
        <authorList>
            <consortium name="US DOE Joint Genome Institute (JGI-PGF)"/>
            <person name="Lucas S."/>
            <person name="Han J."/>
            <person name="Lapidus A."/>
            <person name="Bruce D."/>
            <person name="Goodwin L."/>
            <person name="Pitluck S."/>
            <person name="Peters L."/>
            <person name="Kyrpides N."/>
            <person name="Mavromatis K."/>
            <person name="Ivanova N."/>
            <person name="Mikhailova N."/>
            <person name="Chertkov O."/>
            <person name="Detter J.C."/>
            <person name="Tapia R."/>
            <person name="Han C."/>
            <person name="Land M."/>
            <person name="Hauser L."/>
            <person name="Markowitz V."/>
            <person name="Cheng J.-F."/>
            <person name="Hugenholtz P."/>
            <person name="Woyke T."/>
            <person name="Wu D."/>
            <person name="Gronow S."/>
            <person name="Wellnitz S."/>
            <person name="Brambilla E."/>
            <person name="Klenk H.-P."/>
            <person name="Eisen J.A."/>
        </authorList>
    </citation>
    <scope>NUCLEOTIDE SEQUENCE [LARGE SCALE GENOMIC DNA]</scope>
    <source>
        <strain evidence="5">ATCC BAA-1111 / DSM 21527 / NCTC 11395 / H</strain>
    </source>
</reference>
<dbReference type="PANTHER" id="PTHR30289">
    <property type="entry name" value="UNCHARACTERIZED PROTEIN YBCL-RELATED"/>
    <property type="match status" value="1"/>
</dbReference>
<organism evidence="4 5">
    <name type="scientific">Turneriella parva (strain ATCC BAA-1111 / DSM 21527 / NCTC 11395 / H)</name>
    <name type="common">Leptospira parva</name>
    <dbReference type="NCBI Taxonomy" id="869212"/>
    <lineage>
        <taxon>Bacteria</taxon>
        <taxon>Pseudomonadati</taxon>
        <taxon>Spirochaetota</taxon>
        <taxon>Spirochaetia</taxon>
        <taxon>Leptospirales</taxon>
        <taxon>Leptospiraceae</taxon>
        <taxon>Turneriella</taxon>
    </lineage>
</organism>
<feature type="region of interest" description="Disordered" evidence="1">
    <location>
        <begin position="21"/>
        <end position="42"/>
    </location>
</feature>
<gene>
    <name evidence="4" type="ordered locus">Turpa_1080</name>
</gene>
<dbReference type="AlphaFoldDB" id="I4B372"/>
<accession>I4B372</accession>
<feature type="signal peptide" evidence="2">
    <location>
        <begin position="1"/>
        <end position="21"/>
    </location>
</feature>
<dbReference type="Pfam" id="PF13287">
    <property type="entry name" value="Fn3_assoc"/>
    <property type="match status" value="1"/>
</dbReference>